<sequence length="72" mass="8293">MPSWPTRNRRGTGCGPWPRWRSCRSPMAFRRDSTAMARAREALMRHRGYLRQTYQGKPMGHALGYAQGARQG</sequence>
<accession>A0A7Z7NNV3</accession>
<organism evidence="1 2">
    <name type="scientific">Cupriavidus taiwanensis</name>
    <dbReference type="NCBI Taxonomy" id="164546"/>
    <lineage>
        <taxon>Bacteria</taxon>
        <taxon>Pseudomonadati</taxon>
        <taxon>Pseudomonadota</taxon>
        <taxon>Betaproteobacteria</taxon>
        <taxon>Burkholderiales</taxon>
        <taxon>Burkholderiaceae</taxon>
        <taxon>Cupriavidus</taxon>
    </lineage>
</organism>
<protein>
    <submittedName>
        <fullName evidence="1">Uncharacterized protein</fullName>
    </submittedName>
</protein>
<dbReference type="AlphaFoldDB" id="A0A7Z7NNV3"/>
<dbReference type="Proteomes" id="UP000257139">
    <property type="component" value="Chromosome CBM2594_b"/>
</dbReference>
<evidence type="ECO:0000313" key="1">
    <source>
        <dbReference type="EMBL" id="SPC22934.1"/>
    </source>
</evidence>
<reference evidence="1 2" key="1">
    <citation type="submission" date="2018-01" db="EMBL/GenBank/DDBJ databases">
        <authorList>
            <person name="Clerissi C."/>
        </authorList>
    </citation>
    <scope>NUCLEOTIDE SEQUENCE [LARGE SCALE GENOMIC DNA]</scope>
    <source>
        <strain evidence="1">Cupriavidus taiwanensis STM 6021</strain>
    </source>
</reference>
<proteinExistence type="predicted"/>
<name>A0A7Z7NNV3_9BURK</name>
<dbReference type="EMBL" id="LT978514">
    <property type="protein sequence ID" value="SPC22934.1"/>
    <property type="molecule type" value="Genomic_DNA"/>
</dbReference>
<gene>
    <name evidence="1" type="ORF">CBM2594_B50175</name>
</gene>
<evidence type="ECO:0000313" key="2">
    <source>
        <dbReference type="Proteomes" id="UP000257139"/>
    </source>
</evidence>